<comment type="caution">
    <text evidence="1">The sequence shown here is derived from an EMBL/GenBank/DDBJ whole genome shotgun (WGS) entry which is preliminary data.</text>
</comment>
<dbReference type="Pfam" id="PF13715">
    <property type="entry name" value="CarbopepD_reg_2"/>
    <property type="match status" value="1"/>
</dbReference>
<sequence length="275" mass="30502">MRATLNINIPEPCHEDWSKMTVQEKGRHCASCEKTVYDFTTKTDEQIVRTYLDEGKVCGRFKSTQLNRELVLTRKEKNNYLSYVASTLFAFLSFGTQDVEAQGKPRIVNVDSLKQPNVNGKPATSILNIKAIHGTIYNSDKFPIPNAIITIKGNGISTISTEDGSFAIKGTLETILLIKAAGYETAEITIRDFGTRQIYLKSQTNEKVTSVIPVCVITATKTETVHSILGGIAGYPVITTNTKKENPLPIVNGNLDRSTSGAFLYSMRHMFNRKN</sequence>
<protein>
    <submittedName>
        <fullName evidence="1">Carboxypeptidase-like regulatory domain-containing protein</fullName>
    </submittedName>
</protein>
<dbReference type="Proteomes" id="UP001597548">
    <property type="component" value="Unassembled WGS sequence"/>
</dbReference>
<gene>
    <name evidence="1" type="ORF">ACFS29_20080</name>
</gene>
<dbReference type="SUPFAM" id="SSF49464">
    <property type="entry name" value="Carboxypeptidase regulatory domain-like"/>
    <property type="match status" value="1"/>
</dbReference>
<accession>A0ABW5ZYD5</accession>
<dbReference type="Gene3D" id="2.60.40.1120">
    <property type="entry name" value="Carboxypeptidase-like, regulatory domain"/>
    <property type="match status" value="1"/>
</dbReference>
<organism evidence="1 2">
    <name type="scientific">Psychroserpens luteus</name>
    <dbReference type="NCBI Taxonomy" id="1434066"/>
    <lineage>
        <taxon>Bacteria</taxon>
        <taxon>Pseudomonadati</taxon>
        <taxon>Bacteroidota</taxon>
        <taxon>Flavobacteriia</taxon>
        <taxon>Flavobacteriales</taxon>
        <taxon>Flavobacteriaceae</taxon>
        <taxon>Psychroserpens</taxon>
    </lineage>
</organism>
<dbReference type="RefSeq" id="WP_194506830.1">
    <property type="nucleotide sequence ID" value="NZ_JADILU010000002.1"/>
</dbReference>
<dbReference type="InterPro" id="IPR008969">
    <property type="entry name" value="CarboxyPept-like_regulatory"/>
</dbReference>
<dbReference type="EMBL" id="JBHUOS010000016">
    <property type="protein sequence ID" value="MFD2917962.1"/>
    <property type="molecule type" value="Genomic_DNA"/>
</dbReference>
<evidence type="ECO:0000313" key="2">
    <source>
        <dbReference type="Proteomes" id="UP001597548"/>
    </source>
</evidence>
<name>A0ABW5ZYD5_9FLAO</name>
<proteinExistence type="predicted"/>
<evidence type="ECO:0000313" key="1">
    <source>
        <dbReference type="EMBL" id="MFD2917962.1"/>
    </source>
</evidence>
<reference evidence="2" key="1">
    <citation type="journal article" date="2019" name="Int. J. Syst. Evol. Microbiol.">
        <title>The Global Catalogue of Microorganisms (GCM) 10K type strain sequencing project: providing services to taxonomists for standard genome sequencing and annotation.</title>
        <authorList>
            <consortium name="The Broad Institute Genomics Platform"/>
            <consortium name="The Broad Institute Genome Sequencing Center for Infectious Disease"/>
            <person name="Wu L."/>
            <person name="Ma J."/>
        </authorList>
    </citation>
    <scope>NUCLEOTIDE SEQUENCE [LARGE SCALE GENOMIC DNA]</scope>
    <source>
        <strain evidence="2">KCTC 32514</strain>
    </source>
</reference>
<keyword evidence="2" id="KW-1185">Reference proteome</keyword>